<keyword evidence="4 7" id="KW-0812">Transmembrane</keyword>
<feature type="transmembrane region" description="Helical" evidence="7">
    <location>
        <begin position="213"/>
        <end position="231"/>
    </location>
</feature>
<evidence type="ECO:0000256" key="2">
    <source>
        <dbReference type="ARBA" id="ARBA00022448"/>
    </source>
</evidence>
<evidence type="ECO:0000256" key="4">
    <source>
        <dbReference type="ARBA" id="ARBA00022692"/>
    </source>
</evidence>
<dbReference type="AlphaFoldDB" id="A0A7J5TJC6"/>
<feature type="transmembrane region" description="Helical" evidence="7">
    <location>
        <begin position="405"/>
        <end position="424"/>
    </location>
</feature>
<accession>A0A7J5TJC6</accession>
<evidence type="ECO:0000313" key="9">
    <source>
        <dbReference type="Proteomes" id="UP000429211"/>
    </source>
</evidence>
<feature type="transmembrane region" description="Helical" evidence="7">
    <location>
        <begin position="111"/>
        <end position="131"/>
    </location>
</feature>
<reference evidence="8 9" key="1">
    <citation type="journal article" date="2019" name="Nat. Med.">
        <title>A library of human gut bacterial isolates paired with longitudinal multiomics data enables mechanistic microbiome research.</title>
        <authorList>
            <person name="Poyet M."/>
            <person name="Groussin M."/>
            <person name="Gibbons S.M."/>
            <person name="Avila-Pacheco J."/>
            <person name="Jiang X."/>
            <person name="Kearney S.M."/>
            <person name="Perrotta A.R."/>
            <person name="Berdy B."/>
            <person name="Zhao S."/>
            <person name="Lieberman T.D."/>
            <person name="Swanson P.K."/>
            <person name="Smith M."/>
            <person name="Roesemann S."/>
            <person name="Alexander J.E."/>
            <person name="Rich S.A."/>
            <person name="Livny J."/>
            <person name="Vlamakis H."/>
            <person name="Clish C."/>
            <person name="Bullock K."/>
            <person name="Deik A."/>
            <person name="Scott J."/>
            <person name="Pierce K.A."/>
            <person name="Xavier R.J."/>
            <person name="Alm E.J."/>
        </authorList>
    </citation>
    <scope>NUCLEOTIDE SEQUENCE [LARGE SCALE GENOMIC DNA]</scope>
    <source>
        <strain evidence="8 9">BIOML-A2</strain>
    </source>
</reference>
<dbReference type="GO" id="GO:0005886">
    <property type="term" value="C:plasma membrane"/>
    <property type="evidence" value="ECO:0007669"/>
    <property type="project" value="UniProtKB-SubCell"/>
</dbReference>
<dbReference type="GO" id="GO:0015297">
    <property type="term" value="F:antiporter activity"/>
    <property type="evidence" value="ECO:0007669"/>
    <property type="project" value="InterPro"/>
</dbReference>
<protein>
    <submittedName>
        <fullName evidence="8">MATE family efflux transporter</fullName>
    </submittedName>
</protein>
<evidence type="ECO:0000256" key="6">
    <source>
        <dbReference type="ARBA" id="ARBA00023136"/>
    </source>
</evidence>
<feature type="transmembrane region" description="Helical" evidence="7">
    <location>
        <begin position="251"/>
        <end position="280"/>
    </location>
</feature>
<dbReference type="EMBL" id="WDPD01000002">
    <property type="protein sequence ID" value="KAB7461955.1"/>
    <property type="molecule type" value="Genomic_DNA"/>
</dbReference>
<sequence length="465" mass="49071">MTVEGVSLTAGNHDGQEGYMEKNLTSGSVFKTIVTFALPYLLSYFLQTLYGMADLFIAGQFIGVDGITAVANGSQVLYMLTVVIVGLAMGATVTIGRTVGANRLDDAAEAIGNTITLFAGVALVLTAMLLLNVQGIVTLIGTPAEAVCGTTQYLAICFIGIPFIVAYNIISSIFRGLGDSKSPMYFIAVACVCNIALDYLFMGHFRLGPSGAALGTTLAQTISVIVAFAAIRHKRTGIRLHAANLRPRRDVLGGILKIGVPTAVQDGCIQVAFIIITVIANYRGLNDAAAVGVVEKVISMLFLVPSSMLATVSAISAQNIGAGKPERAIRTLKYATAITVAYGIAISVVVELTASFIIGLFTADATVIVLGVQYIRSYIVDAIFAGVHFCFSGFFAACGRSYIGFIHNIIAITLVRVPGSYLASKMFPHTLFPMGIAAPAGSLLSVFICLGFYAWLRRRGVLEAK</sequence>
<dbReference type="InterPro" id="IPR048279">
    <property type="entry name" value="MdtK-like"/>
</dbReference>
<evidence type="ECO:0000256" key="7">
    <source>
        <dbReference type="SAM" id="Phobius"/>
    </source>
</evidence>
<feature type="transmembrane region" description="Helical" evidence="7">
    <location>
        <begin position="378"/>
        <end position="398"/>
    </location>
</feature>
<dbReference type="PANTHER" id="PTHR43549">
    <property type="entry name" value="MULTIDRUG RESISTANCE PROTEIN YPNP-RELATED"/>
    <property type="match status" value="1"/>
</dbReference>
<evidence type="ECO:0000313" key="8">
    <source>
        <dbReference type="EMBL" id="KAB7461955.1"/>
    </source>
</evidence>
<evidence type="ECO:0000256" key="5">
    <source>
        <dbReference type="ARBA" id="ARBA00022989"/>
    </source>
</evidence>
<gene>
    <name evidence="8" type="ORF">GBB04_02925</name>
</gene>
<feature type="transmembrane region" description="Helical" evidence="7">
    <location>
        <begin position="151"/>
        <end position="170"/>
    </location>
</feature>
<feature type="transmembrane region" description="Helical" evidence="7">
    <location>
        <begin position="300"/>
        <end position="322"/>
    </location>
</feature>
<name>A0A7J5TJC6_9BIFI</name>
<keyword evidence="6 7" id="KW-0472">Membrane</keyword>
<dbReference type="InterPro" id="IPR002528">
    <property type="entry name" value="MATE_fam"/>
</dbReference>
<feature type="transmembrane region" description="Helical" evidence="7">
    <location>
        <begin position="334"/>
        <end position="358"/>
    </location>
</feature>
<organism evidence="8 9">
    <name type="scientific">Bifidobacterium dentium</name>
    <dbReference type="NCBI Taxonomy" id="1689"/>
    <lineage>
        <taxon>Bacteria</taxon>
        <taxon>Bacillati</taxon>
        <taxon>Actinomycetota</taxon>
        <taxon>Actinomycetes</taxon>
        <taxon>Bifidobacteriales</taxon>
        <taxon>Bifidobacteriaceae</taxon>
        <taxon>Bifidobacterium</taxon>
    </lineage>
</organism>
<feature type="transmembrane region" description="Helical" evidence="7">
    <location>
        <begin position="436"/>
        <end position="456"/>
    </location>
</feature>
<feature type="transmembrane region" description="Helical" evidence="7">
    <location>
        <begin position="182"/>
        <end position="201"/>
    </location>
</feature>
<evidence type="ECO:0000256" key="1">
    <source>
        <dbReference type="ARBA" id="ARBA00004651"/>
    </source>
</evidence>
<dbReference type="PIRSF" id="PIRSF006603">
    <property type="entry name" value="DinF"/>
    <property type="match status" value="1"/>
</dbReference>
<dbReference type="NCBIfam" id="TIGR00797">
    <property type="entry name" value="matE"/>
    <property type="match status" value="1"/>
</dbReference>
<comment type="subcellular location">
    <subcellularLocation>
        <location evidence="1">Cell membrane</location>
        <topology evidence="1">Multi-pass membrane protein</topology>
    </subcellularLocation>
</comment>
<proteinExistence type="predicted"/>
<dbReference type="PANTHER" id="PTHR43549:SF3">
    <property type="entry name" value="MULTIDRUG RESISTANCE PROTEIN YPNP-RELATED"/>
    <property type="match status" value="1"/>
</dbReference>
<dbReference type="GO" id="GO:0042910">
    <property type="term" value="F:xenobiotic transmembrane transporter activity"/>
    <property type="evidence" value="ECO:0007669"/>
    <property type="project" value="InterPro"/>
</dbReference>
<comment type="caution">
    <text evidence="8">The sequence shown here is derived from an EMBL/GenBank/DDBJ whole genome shotgun (WGS) entry which is preliminary data.</text>
</comment>
<dbReference type="InterPro" id="IPR052031">
    <property type="entry name" value="Membrane_Transporter-Flippase"/>
</dbReference>
<dbReference type="CDD" id="cd13138">
    <property type="entry name" value="MATE_yoeA_like"/>
    <property type="match status" value="1"/>
</dbReference>
<keyword evidence="3" id="KW-1003">Cell membrane</keyword>
<dbReference type="Proteomes" id="UP000429211">
    <property type="component" value="Unassembled WGS sequence"/>
</dbReference>
<keyword evidence="5 7" id="KW-1133">Transmembrane helix</keyword>
<dbReference type="Pfam" id="PF01554">
    <property type="entry name" value="MatE"/>
    <property type="match status" value="2"/>
</dbReference>
<evidence type="ECO:0000256" key="3">
    <source>
        <dbReference type="ARBA" id="ARBA00022475"/>
    </source>
</evidence>
<feature type="transmembrane region" description="Helical" evidence="7">
    <location>
        <begin position="77"/>
        <end position="99"/>
    </location>
</feature>
<keyword evidence="2" id="KW-0813">Transport</keyword>